<dbReference type="Proteomes" id="UP000187013">
    <property type="component" value="Unassembled WGS sequence"/>
</dbReference>
<evidence type="ECO:0000256" key="9">
    <source>
        <dbReference type="ARBA" id="ARBA00034881"/>
    </source>
</evidence>
<keyword evidence="5" id="KW-0808">Transferase</keyword>
<dbReference type="InterPro" id="IPR047261">
    <property type="entry name" value="MRM1_MeTrfase_dom"/>
</dbReference>
<dbReference type="Pfam" id="PF08032">
    <property type="entry name" value="SpoU_sub_bind"/>
    <property type="match status" value="1"/>
</dbReference>
<protein>
    <recommendedName>
        <fullName evidence="9">rRNA methyltransferase 1, mitochondrial</fullName>
    </recommendedName>
</protein>
<comment type="subcellular location">
    <subcellularLocation>
        <location evidence="1">Mitochondrion</location>
    </subcellularLocation>
</comment>
<evidence type="ECO:0000256" key="5">
    <source>
        <dbReference type="ARBA" id="ARBA00022679"/>
    </source>
</evidence>
<dbReference type="InterPro" id="IPR001537">
    <property type="entry name" value="SpoU_MeTrfase"/>
</dbReference>
<evidence type="ECO:0000256" key="2">
    <source>
        <dbReference type="ARBA" id="ARBA00007228"/>
    </source>
</evidence>
<dbReference type="AlphaFoldDB" id="A0A1Q3AHK4"/>
<name>A0A1Q3AHK4_ZYGRO</name>
<reference evidence="11 12" key="1">
    <citation type="submission" date="2016-08" db="EMBL/GenBank/DDBJ databases">
        <title>Draft genome sequence of allopolyploid Zygosaccharomyces rouxii.</title>
        <authorList>
            <person name="Watanabe J."/>
            <person name="Uehara K."/>
            <person name="Mogi Y."/>
            <person name="Tsukioka Y."/>
        </authorList>
    </citation>
    <scope>NUCLEOTIDE SEQUENCE [LARGE SCALE GENOMIC DNA]</scope>
    <source>
        <strain evidence="11 12">NBRC 110957</strain>
    </source>
</reference>
<evidence type="ECO:0000313" key="11">
    <source>
        <dbReference type="EMBL" id="GAV55145.1"/>
    </source>
</evidence>
<keyword evidence="8" id="KW-0496">Mitochondrion</keyword>
<dbReference type="SUPFAM" id="SSF55315">
    <property type="entry name" value="L30e-like"/>
    <property type="match status" value="1"/>
</dbReference>
<dbReference type="InterPro" id="IPR029064">
    <property type="entry name" value="Ribosomal_eL30-like_sf"/>
</dbReference>
<comment type="similarity">
    <text evidence="2">Belongs to the class IV-like SAM-binding methyltransferase superfamily. RNA methyltransferase TrmH family.</text>
</comment>
<evidence type="ECO:0000259" key="10">
    <source>
        <dbReference type="SMART" id="SM00967"/>
    </source>
</evidence>
<dbReference type="SUPFAM" id="SSF75217">
    <property type="entry name" value="alpha/beta knot"/>
    <property type="match status" value="1"/>
</dbReference>
<keyword evidence="7" id="KW-0809">Transit peptide</keyword>
<evidence type="ECO:0000256" key="7">
    <source>
        <dbReference type="ARBA" id="ARBA00022946"/>
    </source>
</evidence>
<dbReference type="InterPro" id="IPR029026">
    <property type="entry name" value="tRNA_m1G_MTases_N"/>
</dbReference>
<dbReference type="Gene3D" id="3.30.1330.30">
    <property type="match status" value="1"/>
</dbReference>
<dbReference type="OrthoDB" id="270651at2759"/>
<dbReference type="SMART" id="SM00967">
    <property type="entry name" value="SpoU_sub_bind"/>
    <property type="match status" value="1"/>
</dbReference>
<evidence type="ECO:0000256" key="4">
    <source>
        <dbReference type="ARBA" id="ARBA00022603"/>
    </source>
</evidence>
<keyword evidence="3" id="KW-0698">rRNA processing</keyword>
<feature type="domain" description="RNA 2-O ribose methyltransferase substrate binding" evidence="10">
    <location>
        <begin position="126"/>
        <end position="199"/>
    </location>
</feature>
<dbReference type="InterPro" id="IPR004441">
    <property type="entry name" value="rRNA_MeTrfase_TrmH"/>
</dbReference>
<dbReference type="InterPro" id="IPR047182">
    <property type="entry name" value="MRM1"/>
</dbReference>
<dbReference type="PANTHER" id="PTHR46103">
    <property type="entry name" value="RRNA METHYLTRANSFERASE 1, MITOCHONDRIAL"/>
    <property type="match status" value="1"/>
</dbReference>
<dbReference type="Gene3D" id="3.40.1280.10">
    <property type="match status" value="1"/>
</dbReference>
<evidence type="ECO:0000313" key="12">
    <source>
        <dbReference type="Proteomes" id="UP000187013"/>
    </source>
</evidence>
<dbReference type="GO" id="GO:0005739">
    <property type="term" value="C:mitochondrion"/>
    <property type="evidence" value="ECO:0007669"/>
    <property type="project" value="UniProtKB-SubCell"/>
</dbReference>
<dbReference type="InterPro" id="IPR029028">
    <property type="entry name" value="Alpha/beta_knot_MTases"/>
</dbReference>
<organism evidence="11 12">
    <name type="scientific">Zygosaccharomyces rouxii</name>
    <dbReference type="NCBI Taxonomy" id="4956"/>
    <lineage>
        <taxon>Eukaryota</taxon>
        <taxon>Fungi</taxon>
        <taxon>Dikarya</taxon>
        <taxon>Ascomycota</taxon>
        <taxon>Saccharomycotina</taxon>
        <taxon>Saccharomycetes</taxon>
        <taxon>Saccharomycetales</taxon>
        <taxon>Saccharomycetaceae</taxon>
        <taxon>Zygosaccharomyces</taxon>
    </lineage>
</organism>
<dbReference type="NCBIfam" id="TIGR00186">
    <property type="entry name" value="rRNA_methyl_3"/>
    <property type="match status" value="1"/>
</dbReference>
<dbReference type="Pfam" id="PF00588">
    <property type="entry name" value="SpoU_methylase"/>
    <property type="match status" value="1"/>
</dbReference>
<proteinExistence type="inferred from homology"/>
<dbReference type="FunFam" id="3.40.1280.10:FF:000036">
    <property type="entry name" value="MRM1p Ribose methyltransferase"/>
    <property type="match status" value="1"/>
</dbReference>
<gene>
    <name evidence="11" type="ORF">ZYGR_0AS04690</name>
</gene>
<evidence type="ECO:0000256" key="3">
    <source>
        <dbReference type="ARBA" id="ARBA00022552"/>
    </source>
</evidence>
<dbReference type="GO" id="GO:0003723">
    <property type="term" value="F:RNA binding"/>
    <property type="evidence" value="ECO:0007669"/>
    <property type="project" value="InterPro"/>
</dbReference>
<dbReference type="InterPro" id="IPR013123">
    <property type="entry name" value="SpoU_subst-bd"/>
</dbReference>
<evidence type="ECO:0000256" key="8">
    <source>
        <dbReference type="ARBA" id="ARBA00023128"/>
    </source>
</evidence>
<evidence type="ECO:0000256" key="1">
    <source>
        <dbReference type="ARBA" id="ARBA00004173"/>
    </source>
</evidence>
<dbReference type="GO" id="GO:0016435">
    <property type="term" value="F:rRNA (guanine) methyltransferase activity"/>
    <property type="evidence" value="ECO:0007669"/>
    <property type="project" value="TreeGrafter"/>
</dbReference>
<keyword evidence="4" id="KW-0489">Methyltransferase</keyword>
<accession>A0A1Q3AHK4</accession>
<evidence type="ECO:0000256" key="6">
    <source>
        <dbReference type="ARBA" id="ARBA00022691"/>
    </source>
</evidence>
<keyword evidence="6" id="KW-0949">S-adenosyl-L-methionine</keyword>
<dbReference type="PANTHER" id="PTHR46103:SF1">
    <property type="entry name" value="RRNA METHYLTRANSFERASE 1, MITOCHONDRIAL"/>
    <property type="match status" value="1"/>
</dbReference>
<comment type="caution">
    <text evidence="11">The sequence shown here is derived from an EMBL/GenBank/DDBJ whole genome shotgun (WGS) entry which is preliminary data.</text>
</comment>
<dbReference type="EMBL" id="BDGX01000045">
    <property type="protein sequence ID" value="GAV55145.1"/>
    <property type="molecule type" value="Genomic_DNA"/>
</dbReference>
<sequence>MVKYPSFENKFVKMSLIYGAIRGFTSCAKRNSVRVDRNIPQLTRKKAWERAGEDKESWFKRKYAHVHAKQKQQQQEQRDVFGKKKAHELRLKENQRRVEQNRTNHVHRFEKKSATQGLRPNPLMEYVYGTNSVLAALQGNKREYYTRLLYYGELDSRIQKLTKSRNVELVETDKHRLNLMTNYAVHNNIVLETKPLQPVEISHLQMVNPELGTVQYSELAFEDEKITQEMPYGVKDGKNFPLAIYLDEVVDPHNIGAIMRSAYFLGADFIVMSRKNCAPLSPMVSKTSSGAVELLPIFYVDKPLSFFSESRQDGGWTFITTGLTDFTQKDKKYNSGKIMELNDLQGLCEQIPVVLVVGNEGSGVRTSLKMRSDFFVEIPFGRDNEKGPVDSLNVSVATALLINYLLKGTNV</sequence>
<dbReference type="CDD" id="cd18105">
    <property type="entry name" value="SpoU-like_MRM1"/>
    <property type="match status" value="1"/>
</dbReference>